<dbReference type="Pfam" id="PF13237">
    <property type="entry name" value="Fer4_10"/>
    <property type="match status" value="1"/>
</dbReference>
<evidence type="ECO:0000256" key="1">
    <source>
        <dbReference type="ARBA" id="ARBA00003532"/>
    </source>
</evidence>
<dbReference type="InterPro" id="IPR017896">
    <property type="entry name" value="4Fe4S_Fe-S-bd"/>
</dbReference>
<dbReference type="PANTHER" id="PTHR24960">
    <property type="entry name" value="PHOTOSYSTEM I IRON-SULFUR CENTER-RELATED"/>
    <property type="match status" value="1"/>
</dbReference>
<evidence type="ECO:0000313" key="8">
    <source>
        <dbReference type="EMBL" id="QSQ09254.1"/>
    </source>
</evidence>
<accession>A0A8A0RN50</accession>
<dbReference type="GO" id="GO:0051539">
    <property type="term" value="F:4 iron, 4 sulfur cluster binding"/>
    <property type="evidence" value="ECO:0007669"/>
    <property type="project" value="UniProtKB-KW"/>
</dbReference>
<dbReference type="KEGG" id="kme:H0A61_01615"/>
<comment type="function">
    <text evidence="1">Ferredoxins are iron-sulfur proteins that transfer electrons in a wide variety of metabolic reactions.</text>
</comment>
<dbReference type="SUPFAM" id="SSF54862">
    <property type="entry name" value="4Fe-4S ferredoxins"/>
    <property type="match status" value="1"/>
</dbReference>
<dbReference type="InterPro" id="IPR007160">
    <property type="entry name" value="DUF362"/>
</dbReference>
<dbReference type="PROSITE" id="PS00198">
    <property type="entry name" value="4FE4S_FER_1"/>
    <property type="match status" value="2"/>
</dbReference>
<dbReference type="InterPro" id="IPR050157">
    <property type="entry name" value="PSI_iron-sulfur_center"/>
</dbReference>
<dbReference type="InterPro" id="IPR017900">
    <property type="entry name" value="4Fe4S_Fe_S_CS"/>
</dbReference>
<feature type="domain" description="4Fe-4S ferredoxin-type" evidence="7">
    <location>
        <begin position="348"/>
        <end position="376"/>
    </location>
</feature>
<protein>
    <recommendedName>
        <fullName evidence="2">Ferredoxin</fullName>
    </recommendedName>
</protein>
<evidence type="ECO:0000259" key="7">
    <source>
        <dbReference type="PROSITE" id="PS51379"/>
    </source>
</evidence>
<dbReference type="EMBL" id="CP059066">
    <property type="protein sequence ID" value="QSQ09254.1"/>
    <property type="molecule type" value="Genomic_DNA"/>
</dbReference>
<keyword evidence="3" id="KW-0004">4Fe-4S</keyword>
<evidence type="ECO:0000256" key="4">
    <source>
        <dbReference type="ARBA" id="ARBA00022723"/>
    </source>
</evidence>
<feature type="domain" description="4Fe-4S ferredoxin-type" evidence="7">
    <location>
        <begin position="318"/>
        <end position="347"/>
    </location>
</feature>
<keyword evidence="5" id="KW-0408">Iron</keyword>
<organism evidence="8 9">
    <name type="scientific">Koleobacter methoxysyntrophicus</name>
    <dbReference type="NCBI Taxonomy" id="2751313"/>
    <lineage>
        <taxon>Bacteria</taxon>
        <taxon>Bacillati</taxon>
        <taxon>Bacillota</taxon>
        <taxon>Clostridia</taxon>
        <taxon>Koleobacterales</taxon>
        <taxon>Koleobacteraceae</taxon>
        <taxon>Koleobacter</taxon>
    </lineage>
</organism>
<keyword evidence="6" id="KW-0411">Iron-sulfur</keyword>
<dbReference type="AlphaFoldDB" id="A0A8A0RN50"/>
<evidence type="ECO:0000313" key="9">
    <source>
        <dbReference type="Proteomes" id="UP000662904"/>
    </source>
</evidence>
<dbReference type="RefSeq" id="WP_206706614.1">
    <property type="nucleotide sequence ID" value="NZ_CP059066.1"/>
</dbReference>
<dbReference type="PROSITE" id="PS51379">
    <property type="entry name" value="4FE4S_FER_2"/>
    <property type="match status" value="2"/>
</dbReference>
<dbReference type="Pfam" id="PF04015">
    <property type="entry name" value="DUF362"/>
    <property type="match status" value="1"/>
</dbReference>
<dbReference type="Proteomes" id="UP000662904">
    <property type="component" value="Chromosome"/>
</dbReference>
<evidence type="ECO:0000256" key="2">
    <source>
        <dbReference type="ARBA" id="ARBA00013529"/>
    </source>
</evidence>
<keyword evidence="4" id="KW-0479">Metal-binding</keyword>
<gene>
    <name evidence="8" type="ORF">H0A61_01615</name>
</gene>
<dbReference type="GO" id="GO:0046872">
    <property type="term" value="F:metal ion binding"/>
    <property type="evidence" value="ECO:0007669"/>
    <property type="project" value="UniProtKB-KW"/>
</dbReference>
<keyword evidence="9" id="KW-1185">Reference proteome</keyword>
<dbReference type="Gene3D" id="3.30.70.20">
    <property type="match status" value="1"/>
</dbReference>
<evidence type="ECO:0000256" key="5">
    <source>
        <dbReference type="ARBA" id="ARBA00023004"/>
    </source>
</evidence>
<name>A0A8A0RN50_9FIRM</name>
<dbReference type="PANTHER" id="PTHR24960:SF76">
    <property type="entry name" value="4FE-4S FERREDOXIN-TYPE DOMAIN-CONTAINING PROTEIN"/>
    <property type="match status" value="1"/>
</dbReference>
<reference evidence="8" key="1">
    <citation type="submission" date="2020-07" db="EMBL/GenBank/DDBJ databases">
        <title>Koleobacter methoxysyntrophicus gen. nov., sp. nov., a novel anaerobic bacterium isolated from deep subsurface oil field and proposal of Koleobacterales ord. nov. in the phylum Firmicutes.</title>
        <authorList>
            <person name="Sakamoto S."/>
            <person name="Tamaki H."/>
        </authorList>
    </citation>
    <scope>NUCLEOTIDE SEQUENCE</scope>
    <source>
        <strain evidence="8">NRmbB1</strain>
    </source>
</reference>
<proteinExistence type="predicted"/>
<sequence length="391" mass="42617">MAEKGLMILSLVSIVRCKEYREEAVEKAVRDALKLTGGIDDLLKKGTDVLLKPNVLSAKPPERAVTTHPVFVKAVVKIFSEKGFRVMVGDSSGGAIAGVSQTEKALKVSGIYDAVLEAGGEVINFDKTGTLPVNINGTTYHISKPVVEAPIVVSLPKFKTHSATLYTGAVKNMYGCIPGLKKAHYHRVFPNPNAFSAALGDIFQACRVDLAVMDGVIGMEGNGPAAGNPRRVGIVMASRDSVALDTVASYIMGFNPAKIPHIAECSKRGLGVGRLNEITVIGEKPENVRPENFQLPSNELLTRLPSFLGRRVLRLLVARPRVNPRECTGCRVCVDNCPVKVIRMKRGYPEIDYRGCIECLCCHELCPKGAVELKYDNPVLDFLMRFKRKSR</sequence>
<evidence type="ECO:0000256" key="3">
    <source>
        <dbReference type="ARBA" id="ARBA00022485"/>
    </source>
</evidence>
<evidence type="ECO:0000256" key="6">
    <source>
        <dbReference type="ARBA" id="ARBA00023014"/>
    </source>
</evidence>